<dbReference type="PANTHER" id="PTHR30598:SF3">
    <property type="entry name" value="RESPIRATORY NITRATE REDUCTASE 1 GAMMA CHAIN"/>
    <property type="match status" value="1"/>
</dbReference>
<keyword evidence="2" id="KW-0813">Transport</keyword>
<dbReference type="InterPro" id="IPR051936">
    <property type="entry name" value="Heme-iron_electron_transfer"/>
</dbReference>
<evidence type="ECO:0000256" key="2">
    <source>
        <dbReference type="ARBA" id="ARBA00022448"/>
    </source>
</evidence>
<proteinExistence type="predicted"/>
<dbReference type="Gene3D" id="1.20.950.20">
    <property type="entry name" value="Transmembrane di-heme cytochromes, Chain C"/>
    <property type="match status" value="1"/>
</dbReference>
<evidence type="ECO:0000259" key="10">
    <source>
        <dbReference type="Pfam" id="PF02665"/>
    </source>
</evidence>
<evidence type="ECO:0000256" key="4">
    <source>
        <dbReference type="ARBA" id="ARBA00022692"/>
    </source>
</evidence>
<evidence type="ECO:0000313" key="12">
    <source>
        <dbReference type="Proteomes" id="UP001611383"/>
    </source>
</evidence>
<comment type="subcellular location">
    <subcellularLocation>
        <location evidence="1">Cell membrane</location>
        <topology evidence="1">Multi-pass membrane protein</topology>
    </subcellularLocation>
</comment>
<evidence type="ECO:0000256" key="8">
    <source>
        <dbReference type="ARBA" id="ARBA00023136"/>
    </source>
</evidence>
<evidence type="ECO:0000256" key="9">
    <source>
        <dbReference type="SAM" id="Phobius"/>
    </source>
</evidence>
<keyword evidence="12" id="KW-1185">Reference proteome</keyword>
<feature type="domain" description="NarG-like" evidence="10">
    <location>
        <begin position="54"/>
        <end position="244"/>
    </location>
</feature>
<dbReference type="InterPro" id="IPR036197">
    <property type="entry name" value="NarG-like_sf"/>
</dbReference>
<feature type="transmembrane region" description="Helical" evidence="9">
    <location>
        <begin position="133"/>
        <end position="156"/>
    </location>
</feature>
<dbReference type="Pfam" id="PF02665">
    <property type="entry name" value="Nitrate_red_gam"/>
    <property type="match status" value="1"/>
</dbReference>
<keyword evidence="8 9" id="KW-0472">Membrane</keyword>
<dbReference type="PANTHER" id="PTHR30598">
    <property type="entry name" value="NITRATE REDUCTASE PRIVATE CHAPERONE, REDOX ENZYME MATURATION PROTEIN REMP FAMILY"/>
    <property type="match status" value="1"/>
</dbReference>
<reference evidence="11 12" key="1">
    <citation type="submission" date="2019-08" db="EMBL/GenBank/DDBJ databases">
        <title>Archangium and Cystobacter genomes.</title>
        <authorList>
            <person name="Chen I.-C.K."/>
            <person name="Wielgoss S."/>
        </authorList>
    </citation>
    <scope>NUCLEOTIDE SEQUENCE [LARGE SCALE GENOMIC DNA]</scope>
    <source>
        <strain evidence="11 12">Cbm 6</strain>
    </source>
</reference>
<keyword evidence="5" id="KW-0249">Electron transport</keyword>
<accession>A0ABY9X221</accession>
<organism evidence="11 12">
    <name type="scientific">Archangium minus</name>
    <dbReference type="NCBI Taxonomy" id="83450"/>
    <lineage>
        <taxon>Bacteria</taxon>
        <taxon>Pseudomonadati</taxon>
        <taxon>Myxococcota</taxon>
        <taxon>Myxococcia</taxon>
        <taxon>Myxococcales</taxon>
        <taxon>Cystobacterineae</taxon>
        <taxon>Archangiaceae</taxon>
        <taxon>Archangium</taxon>
    </lineage>
</organism>
<keyword evidence="6 9" id="KW-1133">Transmembrane helix</keyword>
<feature type="transmembrane region" description="Helical" evidence="9">
    <location>
        <begin position="97"/>
        <end position="121"/>
    </location>
</feature>
<evidence type="ECO:0000256" key="3">
    <source>
        <dbReference type="ARBA" id="ARBA00022475"/>
    </source>
</evidence>
<keyword evidence="4 9" id="KW-0812">Transmembrane</keyword>
<evidence type="ECO:0000256" key="5">
    <source>
        <dbReference type="ARBA" id="ARBA00022982"/>
    </source>
</evidence>
<keyword evidence="7" id="KW-0560">Oxidoreductase</keyword>
<dbReference type="EMBL" id="CP043494">
    <property type="protein sequence ID" value="WNG49453.1"/>
    <property type="molecule type" value="Genomic_DNA"/>
</dbReference>
<keyword evidence="3" id="KW-1003">Cell membrane</keyword>
<dbReference type="InterPro" id="IPR023234">
    <property type="entry name" value="NarG-like_domain"/>
</dbReference>
<protein>
    <submittedName>
        <fullName evidence="11">Respiratory nitrate reductase subunit gamma</fullName>
    </submittedName>
</protein>
<evidence type="ECO:0000256" key="1">
    <source>
        <dbReference type="ARBA" id="ARBA00004651"/>
    </source>
</evidence>
<feature type="transmembrane region" description="Helical" evidence="9">
    <location>
        <begin position="223"/>
        <end position="242"/>
    </location>
</feature>
<feature type="transmembrane region" description="Helical" evidence="9">
    <location>
        <begin position="60"/>
        <end position="76"/>
    </location>
</feature>
<evidence type="ECO:0000313" key="11">
    <source>
        <dbReference type="EMBL" id="WNG49453.1"/>
    </source>
</evidence>
<dbReference type="Proteomes" id="UP001611383">
    <property type="component" value="Chromosome"/>
</dbReference>
<sequence length="269" mass="30178">MWRRSRETARRRARTGTSSTWASWGWVSPWVSSALSWAAVAARRTERARRYVSDTFLYDSLPYVVLALAVGVPAWLRNRERFSAWMRQWVEREGTGSAAVSLVVGALIMLLWHAACFLLPHPVQLFIRSPMRLFLLEVVGLIGGMMLAWGLVASITHRLSSREPGTRAWLPFQVLLLSEVINGLYIAVAYRWASAWYVSVVVPYLRSLVTLQPDATLVAQLPLTVRMHLFGVLALLLAWPITRWLASTPAQPLVSTREETAAQGGIVTP</sequence>
<feature type="transmembrane region" description="Helical" evidence="9">
    <location>
        <begin position="168"/>
        <end position="188"/>
    </location>
</feature>
<gene>
    <name evidence="11" type="ORF">F0U60_39030</name>
</gene>
<evidence type="ECO:0000256" key="7">
    <source>
        <dbReference type="ARBA" id="ARBA00023002"/>
    </source>
</evidence>
<name>A0ABY9X221_9BACT</name>
<feature type="transmembrane region" description="Helical" evidence="9">
    <location>
        <begin position="21"/>
        <end position="40"/>
    </location>
</feature>
<evidence type="ECO:0000256" key="6">
    <source>
        <dbReference type="ARBA" id="ARBA00022989"/>
    </source>
</evidence>
<dbReference type="SUPFAM" id="SSF103501">
    <property type="entry name" value="Respiratory nitrate reductase 1 gamma chain"/>
    <property type="match status" value="1"/>
</dbReference>